<comment type="catalytic activity">
    <reaction evidence="1">
        <text>ATP + protein L-histidine = ADP + protein N-phospho-L-histidine.</text>
        <dbReference type="EC" id="2.7.13.3"/>
    </reaction>
</comment>
<evidence type="ECO:0000256" key="9">
    <source>
        <dbReference type="SAM" id="Coils"/>
    </source>
</evidence>
<dbReference type="SUPFAM" id="SSF47384">
    <property type="entry name" value="Homodimeric domain of signal transducing histidine kinase"/>
    <property type="match status" value="1"/>
</dbReference>
<feature type="transmembrane region" description="Helical" evidence="10">
    <location>
        <begin position="145"/>
        <end position="164"/>
    </location>
</feature>
<keyword evidence="5" id="KW-0547">Nucleotide-binding</keyword>
<dbReference type="PRINTS" id="PR00344">
    <property type="entry name" value="BCTRLSENSOR"/>
</dbReference>
<evidence type="ECO:0000313" key="12">
    <source>
        <dbReference type="EMBL" id="KPV54567.1"/>
    </source>
</evidence>
<dbReference type="InterPro" id="IPR050351">
    <property type="entry name" value="BphY/WalK/GraS-like"/>
</dbReference>
<dbReference type="InterPro" id="IPR004358">
    <property type="entry name" value="Sig_transdc_His_kin-like_C"/>
</dbReference>
<dbReference type="GO" id="GO:0000155">
    <property type="term" value="F:phosphorelay sensor kinase activity"/>
    <property type="evidence" value="ECO:0007669"/>
    <property type="project" value="InterPro"/>
</dbReference>
<dbReference type="GO" id="GO:0000156">
    <property type="term" value="F:phosphorelay response regulator activity"/>
    <property type="evidence" value="ECO:0007669"/>
    <property type="project" value="TreeGrafter"/>
</dbReference>
<evidence type="ECO:0000256" key="5">
    <source>
        <dbReference type="ARBA" id="ARBA00022741"/>
    </source>
</evidence>
<evidence type="ECO:0000256" key="6">
    <source>
        <dbReference type="ARBA" id="ARBA00022777"/>
    </source>
</evidence>
<evidence type="ECO:0000313" key="13">
    <source>
        <dbReference type="Proteomes" id="UP000050509"/>
    </source>
</evidence>
<dbReference type="Gene3D" id="3.30.565.10">
    <property type="entry name" value="Histidine kinase-like ATPase, C-terminal domain"/>
    <property type="match status" value="1"/>
</dbReference>
<gene>
    <name evidence="12" type="ORF">SE17_02965</name>
</gene>
<dbReference type="GO" id="GO:0030295">
    <property type="term" value="F:protein kinase activator activity"/>
    <property type="evidence" value="ECO:0007669"/>
    <property type="project" value="TreeGrafter"/>
</dbReference>
<dbReference type="InterPro" id="IPR003661">
    <property type="entry name" value="HisK_dim/P_dom"/>
</dbReference>
<keyword evidence="9" id="KW-0175">Coiled coil</keyword>
<dbReference type="EMBL" id="LJCR01000038">
    <property type="protein sequence ID" value="KPV54567.1"/>
    <property type="molecule type" value="Genomic_DNA"/>
</dbReference>
<dbReference type="InterPro" id="IPR036890">
    <property type="entry name" value="HATPase_C_sf"/>
</dbReference>
<dbReference type="GO" id="GO:0007234">
    <property type="term" value="P:osmosensory signaling via phosphorelay pathway"/>
    <property type="evidence" value="ECO:0007669"/>
    <property type="project" value="TreeGrafter"/>
</dbReference>
<feature type="transmembrane region" description="Helical" evidence="10">
    <location>
        <begin position="86"/>
        <end position="108"/>
    </location>
</feature>
<evidence type="ECO:0000256" key="2">
    <source>
        <dbReference type="ARBA" id="ARBA00012438"/>
    </source>
</evidence>
<dbReference type="EC" id="2.7.13.3" evidence="2"/>
<proteinExistence type="predicted"/>
<evidence type="ECO:0000256" key="3">
    <source>
        <dbReference type="ARBA" id="ARBA00022553"/>
    </source>
</evidence>
<evidence type="ECO:0000256" key="8">
    <source>
        <dbReference type="ARBA" id="ARBA00023012"/>
    </source>
</evidence>
<dbReference type="InterPro" id="IPR005467">
    <property type="entry name" value="His_kinase_dom"/>
</dbReference>
<dbReference type="Proteomes" id="UP000050509">
    <property type="component" value="Unassembled WGS sequence"/>
</dbReference>
<name>A0A0P9DX43_9CHLR</name>
<evidence type="ECO:0000256" key="4">
    <source>
        <dbReference type="ARBA" id="ARBA00022679"/>
    </source>
</evidence>
<feature type="transmembrane region" description="Helical" evidence="10">
    <location>
        <begin position="39"/>
        <end position="57"/>
    </location>
</feature>
<keyword evidence="13" id="KW-1185">Reference proteome</keyword>
<dbReference type="InterPro" id="IPR036097">
    <property type="entry name" value="HisK_dim/P_sf"/>
</dbReference>
<feature type="domain" description="Histidine kinase" evidence="11">
    <location>
        <begin position="222"/>
        <end position="449"/>
    </location>
</feature>
<keyword evidence="10" id="KW-0812">Transmembrane</keyword>
<keyword evidence="4" id="KW-0808">Transferase</keyword>
<protein>
    <recommendedName>
        <fullName evidence="2">histidine kinase</fullName>
        <ecNumber evidence="2">2.7.13.3</ecNumber>
    </recommendedName>
</protein>
<evidence type="ECO:0000256" key="7">
    <source>
        <dbReference type="ARBA" id="ARBA00022840"/>
    </source>
</evidence>
<keyword evidence="7" id="KW-0067">ATP-binding</keyword>
<evidence type="ECO:0000256" key="10">
    <source>
        <dbReference type="SAM" id="Phobius"/>
    </source>
</evidence>
<keyword evidence="10" id="KW-0472">Membrane</keyword>
<organism evidence="12 13">
    <name type="scientific">Kouleothrix aurantiaca</name>
    <dbReference type="NCBI Taxonomy" id="186479"/>
    <lineage>
        <taxon>Bacteria</taxon>
        <taxon>Bacillati</taxon>
        <taxon>Chloroflexota</taxon>
        <taxon>Chloroflexia</taxon>
        <taxon>Chloroflexales</taxon>
        <taxon>Roseiflexineae</taxon>
        <taxon>Roseiflexaceae</taxon>
        <taxon>Kouleothrix</taxon>
    </lineage>
</organism>
<dbReference type="PANTHER" id="PTHR42878:SF7">
    <property type="entry name" value="SENSOR HISTIDINE KINASE GLRK"/>
    <property type="match status" value="1"/>
</dbReference>
<feature type="transmembrane region" description="Helical" evidence="10">
    <location>
        <begin position="12"/>
        <end position="32"/>
    </location>
</feature>
<dbReference type="SMART" id="SM00387">
    <property type="entry name" value="HATPase_c"/>
    <property type="match status" value="1"/>
</dbReference>
<keyword evidence="10" id="KW-1133">Transmembrane helix</keyword>
<evidence type="ECO:0000259" key="11">
    <source>
        <dbReference type="PROSITE" id="PS50109"/>
    </source>
</evidence>
<dbReference type="CDD" id="cd00082">
    <property type="entry name" value="HisKA"/>
    <property type="match status" value="1"/>
</dbReference>
<dbReference type="SUPFAM" id="SSF55874">
    <property type="entry name" value="ATPase domain of HSP90 chaperone/DNA topoisomerase II/histidine kinase"/>
    <property type="match status" value="1"/>
</dbReference>
<dbReference type="PANTHER" id="PTHR42878">
    <property type="entry name" value="TWO-COMPONENT HISTIDINE KINASE"/>
    <property type="match status" value="1"/>
</dbReference>
<feature type="transmembrane region" description="Helical" evidence="10">
    <location>
        <begin position="63"/>
        <end position="81"/>
    </location>
</feature>
<accession>A0A0P9DX43</accession>
<feature type="coiled-coil region" evidence="9">
    <location>
        <begin position="167"/>
        <end position="215"/>
    </location>
</feature>
<dbReference type="Gene3D" id="1.10.287.130">
    <property type="match status" value="1"/>
</dbReference>
<feature type="transmembrane region" description="Helical" evidence="10">
    <location>
        <begin position="114"/>
        <end position="133"/>
    </location>
</feature>
<reference evidence="12 13" key="1">
    <citation type="submission" date="2015-09" db="EMBL/GenBank/DDBJ databases">
        <title>Draft genome sequence of Kouleothrix aurantiaca JCM 19913.</title>
        <authorList>
            <person name="Hemp J."/>
        </authorList>
    </citation>
    <scope>NUCLEOTIDE SEQUENCE [LARGE SCALE GENOMIC DNA]</scope>
    <source>
        <strain evidence="12 13">COM-B</strain>
    </source>
</reference>
<keyword evidence="8" id="KW-0902">Two-component regulatory system</keyword>
<dbReference type="PATRIC" id="fig|186479.3.peg.7849"/>
<keyword evidence="6" id="KW-0418">Kinase</keyword>
<dbReference type="GO" id="GO:0005524">
    <property type="term" value="F:ATP binding"/>
    <property type="evidence" value="ECO:0007669"/>
    <property type="project" value="UniProtKB-KW"/>
</dbReference>
<dbReference type="CDD" id="cd00075">
    <property type="entry name" value="HATPase"/>
    <property type="match status" value="1"/>
</dbReference>
<comment type="caution">
    <text evidence="12">The sequence shown here is derived from an EMBL/GenBank/DDBJ whole genome shotgun (WGS) entry which is preliminary data.</text>
</comment>
<dbReference type="PROSITE" id="PS50109">
    <property type="entry name" value="HIS_KIN"/>
    <property type="match status" value="1"/>
</dbReference>
<dbReference type="InterPro" id="IPR003594">
    <property type="entry name" value="HATPase_dom"/>
</dbReference>
<dbReference type="Pfam" id="PF02518">
    <property type="entry name" value="HATPase_c"/>
    <property type="match status" value="1"/>
</dbReference>
<keyword evidence="3" id="KW-0597">Phosphoprotein</keyword>
<dbReference type="AlphaFoldDB" id="A0A0P9DX43"/>
<sequence>MVTTDDPVRLVLNQGLLTTLSVLLLINIAAIVAFAQDPAYLLIVLCDLSALLLAVWLTRRGTTYGAILFTLVAIGSSAAALEPQSFLVDSAPVPMILLFPVIVATLFITPRTGIWAAMLQLIGAAIALYLKGAPTSALLTILPRMAIDLGAFTAFLVVGASIFVRKIRSEIAANAALQELNATLEQQVAARTQELAASNAQLAEANTQLAAIMQRRSHELRATAHDLNSGLTVVRSAVDMLVLDTEEAGLDCERIAEAREGVERGFNSATALVNNLFTAALLESDKLELKRQDTDLAALAEGVVQQYAALAQLNECRLHFHRPAGPIQLTIDAQRIERVLANLLGNAIKYTHKTVDDTGREGVIALAVERASDGVALSITDNGIGMTAHDLERIGQSFTRLSTAQGTDGTGLGIYTSKGVVAAHGGTIIFASDGPGCGSTVTVWLPQNMAGA</sequence>
<evidence type="ECO:0000256" key="1">
    <source>
        <dbReference type="ARBA" id="ARBA00000085"/>
    </source>
</evidence>